<dbReference type="HAMAP" id="MF_01341">
    <property type="entry name" value="Ribosomal_uL15"/>
    <property type="match status" value="1"/>
</dbReference>
<dbReference type="PANTHER" id="PTHR12934">
    <property type="entry name" value="50S RIBOSOMAL PROTEIN L15"/>
    <property type="match status" value="1"/>
</dbReference>
<keyword evidence="2 6" id="KW-0689">Ribosomal protein</keyword>
<dbReference type="OrthoDB" id="361383at2759"/>
<feature type="compositionally biased region" description="Low complexity" evidence="4">
    <location>
        <begin position="11"/>
        <end position="22"/>
    </location>
</feature>
<dbReference type="InterPro" id="IPR036227">
    <property type="entry name" value="Ribosomal_uL15/eL18_sf"/>
</dbReference>
<dbReference type="PANTHER" id="PTHR12934:SF11">
    <property type="entry name" value="LARGE RIBOSOMAL SUBUNIT PROTEIN UL15M"/>
    <property type="match status" value="1"/>
</dbReference>
<dbReference type="AlphaFoldDB" id="A0A0F8B019"/>
<dbReference type="Gene3D" id="3.100.10.10">
    <property type="match status" value="1"/>
</dbReference>
<evidence type="ECO:0000256" key="2">
    <source>
        <dbReference type="ARBA" id="ARBA00022980"/>
    </source>
</evidence>
<protein>
    <submittedName>
        <fullName evidence="6">54S ribosomal protein L10 mitochondrial</fullName>
    </submittedName>
</protein>
<evidence type="ECO:0000313" key="7">
    <source>
        <dbReference type="Proteomes" id="UP000034841"/>
    </source>
</evidence>
<reference evidence="6 7" key="1">
    <citation type="submission" date="2015-04" db="EMBL/GenBank/DDBJ databases">
        <title>Genome sequence of Ceratocystis platani, a major pathogen of plane trees.</title>
        <authorList>
            <person name="Belbahri L."/>
        </authorList>
    </citation>
    <scope>NUCLEOTIDE SEQUENCE [LARGE SCALE GENOMIC DNA]</scope>
    <source>
        <strain evidence="6 7">CFO</strain>
    </source>
</reference>
<evidence type="ECO:0000256" key="4">
    <source>
        <dbReference type="SAM" id="MobiDB-lite"/>
    </source>
</evidence>
<dbReference type="NCBIfam" id="TIGR01071">
    <property type="entry name" value="rplO_bact"/>
    <property type="match status" value="1"/>
</dbReference>
<feature type="compositionally biased region" description="Gly residues" evidence="4">
    <location>
        <begin position="69"/>
        <end position="81"/>
    </location>
</feature>
<gene>
    <name evidence="6" type="primary">MRPL10</name>
    <name evidence="6" type="ORF">CFO_g3431</name>
</gene>
<name>A0A0F8B019_CERFI</name>
<proteinExistence type="inferred from homology"/>
<keyword evidence="7" id="KW-1185">Reference proteome</keyword>
<dbReference type="Pfam" id="PF00828">
    <property type="entry name" value="Ribosomal_L27A"/>
    <property type="match status" value="1"/>
</dbReference>
<dbReference type="GO" id="GO:0006412">
    <property type="term" value="P:translation"/>
    <property type="evidence" value="ECO:0007669"/>
    <property type="project" value="InterPro"/>
</dbReference>
<dbReference type="InterPro" id="IPR021131">
    <property type="entry name" value="Ribosomal_uL15/eL18"/>
</dbReference>
<sequence length="305" mass="33230">MPPRLSPLTRAVLGPAPTPTLPATTVPLQLTSLLASLSLNTNARPASILSRLRDAPGAKQNTKRVGRGPSSGYGRTSGRGMNGQKVHGKVKPWFQGGQTPLVVSRGTRGFDNIRAAQLSTINLDSLQHWIDTGRLDPSKQITVKEIIESGLVGSVKDGIKLLGRGKSMLRTPVNIMVSRASTEAIEAIEAVGGRIITRYYTKDSIRNLLKGKSISSETPLPVGAEHVAQALADAKARPWLKRLPDPTHRWDVEYYRDPAHRGYLSHMLKEGENPSLFFGVPKETKPKKKRTGSARAKAEKDDLLF</sequence>
<feature type="region of interest" description="Disordered" evidence="4">
    <location>
        <begin position="53"/>
        <end position="91"/>
    </location>
</feature>
<evidence type="ECO:0000259" key="5">
    <source>
        <dbReference type="Pfam" id="PF00828"/>
    </source>
</evidence>
<dbReference type="InterPro" id="IPR005749">
    <property type="entry name" value="Ribosomal_uL15_bac-type"/>
</dbReference>
<dbReference type="GO" id="GO:0005762">
    <property type="term" value="C:mitochondrial large ribosomal subunit"/>
    <property type="evidence" value="ECO:0007669"/>
    <property type="project" value="TreeGrafter"/>
</dbReference>
<comment type="caution">
    <text evidence="6">The sequence shown here is derived from an EMBL/GenBank/DDBJ whole genome shotgun (WGS) entry which is preliminary data.</text>
</comment>
<accession>A0A0F8B019</accession>
<feature type="region of interest" description="Disordered" evidence="4">
    <location>
        <begin position="1"/>
        <end position="22"/>
    </location>
</feature>
<dbReference type="SUPFAM" id="SSF52080">
    <property type="entry name" value="Ribosomal proteins L15p and L18e"/>
    <property type="match status" value="1"/>
</dbReference>
<keyword evidence="3" id="KW-0687">Ribonucleoprotein</keyword>
<comment type="similarity">
    <text evidence="1">Belongs to the universal ribosomal protein uL15 family.</text>
</comment>
<organism evidence="6 7">
    <name type="scientific">Ceratocystis fimbriata f. sp. platani</name>
    <dbReference type="NCBI Taxonomy" id="88771"/>
    <lineage>
        <taxon>Eukaryota</taxon>
        <taxon>Fungi</taxon>
        <taxon>Dikarya</taxon>
        <taxon>Ascomycota</taxon>
        <taxon>Pezizomycotina</taxon>
        <taxon>Sordariomycetes</taxon>
        <taxon>Hypocreomycetidae</taxon>
        <taxon>Microascales</taxon>
        <taxon>Ceratocystidaceae</taxon>
        <taxon>Ceratocystis</taxon>
    </lineage>
</organism>
<dbReference type="EMBL" id="LBBL01000174">
    <property type="protein sequence ID" value="KKF94206.1"/>
    <property type="molecule type" value="Genomic_DNA"/>
</dbReference>
<feature type="region of interest" description="Disordered" evidence="4">
    <location>
        <begin position="275"/>
        <end position="305"/>
    </location>
</feature>
<feature type="domain" description="Large ribosomal subunit protein uL15/eL18" evidence="5">
    <location>
        <begin position="120"/>
        <end position="195"/>
    </location>
</feature>
<feature type="compositionally biased region" description="Basic and acidic residues" evidence="4">
    <location>
        <begin position="296"/>
        <end position="305"/>
    </location>
</feature>
<evidence type="ECO:0000313" key="6">
    <source>
        <dbReference type="EMBL" id="KKF94206.1"/>
    </source>
</evidence>
<evidence type="ECO:0000256" key="3">
    <source>
        <dbReference type="ARBA" id="ARBA00023274"/>
    </source>
</evidence>
<dbReference type="Proteomes" id="UP000034841">
    <property type="component" value="Unassembled WGS sequence"/>
</dbReference>
<dbReference type="InterPro" id="IPR030878">
    <property type="entry name" value="Ribosomal_uL15"/>
</dbReference>
<dbReference type="GO" id="GO:0003735">
    <property type="term" value="F:structural constituent of ribosome"/>
    <property type="evidence" value="ECO:0007669"/>
    <property type="project" value="InterPro"/>
</dbReference>
<evidence type="ECO:0000256" key="1">
    <source>
        <dbReference type="ARBA" id="ARBA00007320"/>
    </source>
</evidence>